<dbReference type="RefSeq" id="WP_046543709.1">
    <property type="nucleotide sequence ID" value="NZ_AP018360.1"/>
</dbReference>
<accession>A0A250LLG0</accession>
<dbReference type="AlphaFoldDB" id="A0A250LLG0"/>
<keyword evidence="1" id="KW-0614">Plasmid</keyword>
<organism evidence="1">
    <name type="scientific">Burkholderia contaminans</name>
    <dbReference type="NCBI Taxonomy" id="488447"/>
    <lineage>
        <taxon>Bacteria</taxon>
        <taxon>Pseudomonadati</taxon>
        <taxon>Pseudomonadota</taxon>
        <taxon>Betaproteobacteria</taxon>
        <taxon>Burkholderiales</taxon>
        <taxon>Burkholderiaceae</taxon>
        <taxon>Burkholderia</taxon>
        <taxon>Burkholderia cepacia complex</taxon>
    </lineage>
</organism>
<dbReference type="EMBL" id="AP018360">
    <property type="protein sequence ID" value="BBA45360.1"/>
    <property type="molecule type" value="Genomic_DNA"/>
</dbReference>
<evidence type="ECO:0000313" key="3">
    <source>
        <dbReference type="Proteomes" id="UP001220209"/>
    </source>
</evidence>
<geneLocation type="plasmid" evidence="1">
    <name>pBC453</name>
</geneLocation>
<reference evidence="1" key="1">
    <citation type="journal article" date="2016" name="Biosci. Biotechnol. Biochem.">
        <title>Bioconversion of AHX to AOH by resting cells of Burkholderia contaminans CH-1.</title>
        <authorList>
            <person name="Choi J.H."/>
            <person name="Kikuchi A."/>
            <person name="Pumkaeo P."/>
            <person name="Hirai H."/>
            <person name="Tokuyama S."/>
            <person name="Kawagishi H."/>
        </authorList>
    </citation>
    <scope>NUCLEOTIDE SEQUENCE</scope>
    <source>
        <strain evidence="1">CH-1</strain>
        <plasmid evidence="1">pBC453</plasmid>
    </source>
</reference>
<evidence type="ECO:0000313" key="2">
    <source>
        <dbReference type="EMBL" id="WFN23626.1"/>
    </source>
</evidence>
<gene>
    <name evidence="1" type="ORF">BCCH1_78710</name>
    <name evidence="2" type="ORF">LXE91_39510</name>
</gene>
<geneLocation type="plasmid" evidence="2 3">
    <name>unnamed1</name>
</geneLocation>
<protein>
    <submittedName>
        <fullName evidence="1">Uncharacterized protein</fullName>
    </submittedName>
</protein>
<dbReference type="OrthoDB" id="9947947at2"/>
<evidence type="ECO:0000313" key="1">
    <source>
        <dbReference type="EMBL" id="BBA45360.1"/>
    </source>
</evidence>
<reference evidence="1" key="2">
    <citation type="journal article" date="2017" name="Genome Announc.">
        <title>High-Quality Draft Genome Sequence of Burkholderia contaminans CH-1, a Gram-Negative Bacterium That Metabolizes 2-Azahypoxanthine, a Plant Growth-Regulating Compound.</title>
        <authorList>
            <person name="Choi J.-H."/>
            <person name="Sugiura H."/>
            <person name="Moriuchi R."/>
            <person name="Kawagishi H."/>
            <person name="Dohra H."/>
        </authorList>
    </citation>
    <scope>NUCLEOTIDE SEQUENCE</scope>
    <source>
        <strain evidence="1">CH-1</strain>
        <plasmid evidence="1">pBC453</plasmid>
    </source>
</reference>
<name>A0A250LLG0_9BURK</name>
<reference evidence="2 3" key="3">
    <citation type="submission" date="2021-12" db="EMBL/GenBank/DDBJ databases">
        <title>Genomic and phenotypic characterization of three Burkholderia contaminans isolates recovered from different sources.</title>
        <authorList>
            <person name="Lopez De Volder A."/>
            <person name="Fan Y."/>
            <person name="Nunvar J."/>
            <person name="Herrera T."/>
            <person name="Timp W."/>
            <person name="Degrossi J."/>
        </authorList>
    </citation>
    <scope>NUCLEOTIDE SEQUENCE [LARGE SCALE GENOMIC DNA]</scope>
    <source>
        <strain evidence="2 3">LMG 23361</strain>
        <plasmid evidence="2 3">unnamed1</plasmid>
    </source>
</reference>
<dbReference type="EMBL" id="CP090643">
    <property type="protein sequence ID" value="WFN23626.1"/>
    <property type="molecule type" value="Genomic_DNA"/>
</dbReference>
<proteinExistence type="predicted"/>
<sequence length="273" mass="30689">MNRKQFKMPFRYSVFHGEGNCDNQTDNLREALHIRTDLSADGHRPVYIVDSDGCTVDDDYTARIFINVRLTGEAASHPDDLNAAGLYHVTFDSKVKARDGLLREELAELALKIFDAHQGIERLPEFDIEVLDAFGVVLTPESDFDDFGPDYGHVQKIGEPLLQSRQHKTTESLITKLGTARLENQALVSALTEVEACLDGLGVAESIDTIVGDNVDWVTRARYLTAVALGRRKSYPERESVALWVGDRYSTDFEASTPEMREKWTQEYIALHP</sequence>
<dbReference type="Proteomes" id="UP001220209">
    <property type="component" value="Plasmid unnamed1"/>
</dbReference>